<dbReference type="InterPro" id="IPR000014">
    <property type="entry name" value="PAS"/>
</dbReference>
<dbReference type="Pfam" id="PF00512">
    <property type="entry name" value="HisKA"/>
    <property type="match status" value="1"/>
</dbReference>
<accession>A0ABU5IDZ5</accession>
<dbReference type="Gene3D" id="3.30.450.20">
    <property type="entry name" value="PAS domain"/>
    <property type="match status" value="3"/>
</dbReference>
<dbReference type="SMART" id="SM00388">
    <property type="entry name" value="HisKA"/>
    <property type="match status" value="1"/>
</dbReference>
<evidence type="ECO:0000256" key="4">
    <source>
        <dbReference type="ARBA" id="ARBA00022679"/>
    </source>
</evidence>
<dbReference type="RefSeq" id="WP_322465185.1">
    <property type="nucleotide sequence ID" value="NZ_JAXOJX010000011.1"/>
</dbReference>
<dbReference type="CDD" id="cd00130">
    <property type="entry name" value="PAS"/>
    <property type="match status" value="1"/>
</dbReference>
<dbReference type="Gene3D" id="3.30.450.40">
    <property type="match status" value="1"/>
</dbReference>
<evidence type="ECO:0000259" key="6">
    <source>
        <dbReference type="PROSITE" id="PS50109"/>
    </source>
</evidence>
<dbReference type="EC" id="2.7.13.3" evidence="2"/>
<dbReference type="SMART" id="SM00091">
    <property type="entry name" value="PAS"/>
    <property type="match status" value="2"/>
</dbReference>
<dbReference type="Gene3D" id="3.30.565.10">
    <property type="entry name" value="Histidine kinase-like ATPase, C-terminal domain"/>
    <property type="match status" value="1"/>
</dbReference>
<dbReference type="InterPro" id="IPR029016">
    <property type="entry name" value="GAF-like_dom_sf"/>
</dbReference>
<dbReference type="InterPro" id="IPR035965">
    <property type="entry name" value="PAS-like_dom_sf"/>
</dbReference>
<dbReference type="NCBIfam" id="TIGR00229">
    <property type="entry name" value="sensory_box"/>
    <property type="match status" value="2"/>
</dbReference>
<dbReference type="PRINTS" id="PR00344">
    <property type="entry name" value="BCTRLSENSOR"/>
</dbReference>
<dbReference type="PANTHER" id="PTHR43047">
    <property type="entry name" value="TWO-COMPONENT HISTIDINE PROTEIN KINASE"/>
    <property type="match status" value="1"/>
</dbReference>
<evidence type="ECO:0000256" key="2">
    <source>
        <dbReference type="ARBA" id="ARBA00012438"/>
    </source>
</evidence>
<evidence type="ECO:0000256" key="1">
    <source>
        <dbReference type="ARBA" id="ARBA00000085"/>
    </source>
</evidence>
<evidence type="ECO:0000313" key="9">
    <source>
        <dbReference type="Proteomes" id="UP001293718"/>
    </source>
</evidence>
<dbReference type="InterPro" id="IPR003661">
    <property type="entry name" value="HisK_dim/P_dom"/>
</dbReference>
<dbReference type="CDD" id="cd16922">
    <property type="entry name" value="HATPase_EvgS-ArcB-TorS-like"/>
    <property type="match status" value="1"/>
</dbReference>
<evidence type="ECO:0000259" key="7">
    <source>
        <dbReference type="PROSITE" id="PS50112"/>
    </source>
</evidence>
<dbReference type="Pfam" id="PF08448">
    <property type="entry name" value="PAS_4"/>
    <property type="match status" value="2"/>
</dbReference>
<dbReference type="SUPFAM" id="SSF47384">
    <property type="entry name" value="Homodimeric domain of signal transducing histidine kinase"/>
    <property type="match status" value="1"/>
</dbReference>
<evidence type="ECO:0000256" key="5">
    <source>
        <dbReference type="ARBA" id="ARBA00022777"/>
    </source>
</evidence>
<dbReference type="CDD" id="cd00082">
    <property type="entry name" value="HisKA"/>
    <property type="match status" value="1"/>
</dbReference>
<evidence type="ECO:0000313" key="8">
    <source>
        <dbReference type="EMBL" id="MDZ5456740.1"/>
    </source>
</evidence>
<dbReference type="Pfam" id="PF02518">
    <property type="entry name" value="HATPase_c"/>
    <property type="match status" value="1"/>
</dbReference>
<keyword evidence="3" id="KW-0597">Phosphoprotein</keyword>
<dbReference type="SUPFAM" id="SSF55785">
    <property type="entry name" value="PYP-like sensor domain (PAS domain)"/>
    <property type="match status" value="2"/>
</dbReference>
<dbReference type="Pfam" id="PF01590">
    <property type="entry name" value="GAF"/>
    <property type="match status" value="1"/>
</dbReference>
<dbReference type="SUPFAM" id="SSF55781">
    <property type="entry name" value="GAF domain-like"/>
    <property type="match status" value="1"/>
</dbReference>
<dbReference type="PROSITE" id="PS50109">
    <property type="entry name" value="HIS_KIN"/>
    <property type="match status" value="1"/>
</dbReference>
<sequence>MNNIQHGDSPTGLHHGPLAGVALCAEDFNAVFAAMPGVWLLLAADAPRFTMLAASDERLAATLTTREATLGRPLFEVFPDANPDNPEPSGVGNLRMSLETVLRTRAPHRMAIQRYDLRRSDGTWEERHWAPLNVPVPGADGEVRFLLHHVQDVTHEVMGHLALIKAEQRAARLLEQMTDAHFVLDPEFRFVSMNPAAERLVSKSRREVLGRTHWDVFPASVDLDAGHAYRRVVTEGVEQHLHQHYVGEGYDVHLEIDAYPTEEGGVAIFARDVTERVREADTRRKAQAQRFIAQLEDALRPHGEASAIQAEVARLLGVHLGASQIVYSEVPDAIVQDFGSYVAQQLVARQTVVVADVQEAAQRQGLDHLIEVAAGIRACLIVPIVKDGCLAACLAVSQSVPRHWTADEIALVEDVAERAWAAVQRARAEEALRLSEERYRTLFERMNEGFCTVEVIFDAAGRPVDFRLESVNPAFSQQTGLLDAVGRRMRELAPQHEAHWFETFGHVAITGEPVHFEGAAKALQRSFEVHAFKVGQPGERRVAILFRDITQRKQAEGELQALNAALEQRVLNRTAELVTARDAAQSANQAKSAFLATMSHELRTPLNAVIGLSHLLQQMALPPRAQGFVGHVAQAGEQLLALVNDVLDLSRIEAGEMRLERVAFDLASVLDAVRAIVEPQALAKGLMLEFDAGADLAKMLTGDPLRLKQVLLNLLGNAVKFTLTGSIKLHVQQKAHGVGEVLLRFDVSDTGIGIAQQAQARIFEAFTQADSSTTRRFGGTGLGLSIVRHLVDMMGGELAVQSQPGQGSTFSVELPFRLA</sequence>
<organism evidence="8 9">
    <name type="scientific">Azohydromonas lata</name>
    <dbReference type="NCBI Taxonomy" id="45677"/>
    <lineage>
        <taxon>Bacteria</taxon>
        <taxon>Pseudomonadati</taxon>
        <taxon>Pseudomonadota</taxon>
        <taxon>Betaproteobacteria</taxon>
        <taxon>Burkholderiales</taxon>
        <taxon>Sphaerotilaceae</taxon>
        <taxon>Azohydromonas</taxon>
    </lineage>
</organism>
<dbReference type="SMART" id="SM00065">
    <property type="entry name" value="GAF"/>
    <property type="match status" value="1"/>
</dbReference>
<dbReference type="InterPro" id="IPR004358">
    <property type="entry name" value="Sig_transdc_His_kin-like_C"/>
</dbReference>
<dbReference type="PROSITE" id="PS50112">
    <property type="entry name" value="PAS"/>
    <property type="match status" value="1"/>
</dbReference>
<protein>
    <recommendedName>
        <fullName evidence="2">histidine kinase</fullName>
        <ecNumber evidence="2">2.7.13.3</ecNumber>
    </recommendedName>
</protein>
<dbReference type="InterPro" id="IPR005467">
    <property type="entry name" value="His_kinase_dom"/>
</dbReference>
<keyword evidence="5" id="KW-0418">Kinase</keyword>
<proteinExistence type="predicted"/>
<dbReference type="InterPro" id="IPR013656">
    <property type="entry name" value="PAS_4"/>
</dbReference>
<dbReference type="PANTHER" id="PTHR43047:SF64">
    <property type="entry name" value="HISTIDINE KINASE CONTAINING CHEY-HOMOLOGOUS RECEIVER DOMAIN AND PAS DOMAIN-RELATED"/>
    <property type="match status" value="1"/>
</dbReference>
<keyword evidence="9" id="KW-1185">Reference proteome</keyword>
<dbReference type="InterPro" id="IPR003594">
    <property type="entry name" value="HATPase_dom"/>
</dbReference>
<dbReference type="InterPro" id="IPR003018">
    <property type="entry name" value="GAF"/>
</dbReference>
<dbReference type="Proteomes" id="UP001293718">
    <property type="component" value="Unassembled WGS sequence"/>
</dbReference>
<dbReference type="InterPro" id="IPR036890">
    <property type="entry name" value="HATPase_C_sf"/>
</dbReference>
<gene>
    <name evidence="8" type="ORF">SM757_09140</name>
</gene>
<name>A0ABU5IDZ5_9BURK</name>
<feature type="domain" description="Histidine kinase" evidence="6">
    <location>
        <begin position="597"/>
        <end position="818"/>
    </location>
</feature>
<feature type="domain" description="PAS" evidence="7">
    <location>
        <begin position="166"/>
        <end position="212"/>
    </location>
</feature>
<dbReference type="EMBL" id="JAXOJX010000011">
    <property type="protein sequence ID" value="MDZ5456740.1"/>
    <property type="molecule type" value="Genomic_DNA"/>
</dbReference>
<dbReference type="Pfam" id="PF13188">
    <property type="entry name" value="PAS_8"/>
    <property type="match status" value="1"/>
</dbReference>
<comment type="catalytic activity">
    <reaction evidence="1">
        <text>ATP + protein L-histidine = ADP + protein N-phospho-L-histidine.</text>
        <dbReference type="EC" id="2.7.13.3"/>
    </reaction>
</comment>
<keyword evidence="4" id="KW-0808">Transferase</keyword>
<reference evidence="8 9" key="1">
    <citation type="submission" date="2023-11" db="EMBL/GenBank/DDBJ databases">
        <title>Draft genome of Azohydromonas lata strain H1 (DSM1123), a polyhydroxyalkanoate producer.</title>
        <authorList>
            <person name="Traversa D."/>
            <person name="D'Addabbo P."/>
            <person name="Pazzani C."/>
            <person name="Manzari C."/>
            <person name="Chiara M."/>
            <person name="Scrascia M."/>
        </authorList>
    </citation>
    <scope>NUCLEOTIDE SEQUENCE [LARGE SCALE GENOMIC DNA]</scope>
    <source>
        <strain evidence="8 9">H1</strain>
    </source>
</reference>
<dbReference type="Gene3D" id="1.10.287.130">
    <property type="match status" value="1"/>
</dbReference>
<comment type="caution">
    <text evidence="8">The sequence shown here is derived from an EMBL/GenBank/DDBJ whole genome shotgun (WGS) entry which is preliminary data.</text>
</comment>
<dbReference type="InterPro" id="IPR036097">
    <property type="entry name" value="HisK_dim/P_sf"/>
</dbReference>
<evidence type="ECO:0000256" key="3">
    <source>
        <dbReference type="ARBA" id="ARBA00022553"/>
    </source>
</evidence>
<dbReference type="SUPFAM" id="SSF55874">
    <property type="entry name" value="ATPase domain of HSP90 chaperone/DNA topoisomerase II/histidine kinase"/>
    <property type="match status" value="1"/>
</dbReference>
<dbReference type="SMART" id="SM00387">
    <property type="entry name" value="HATPase_c"/>
    <property type="match status" value="1"/>
</dbReference>